<comment type="caution">
    <text evidence="1">The sequence shown here is derived from an EMBL/GenBank/DDBJ whole genome shotgun (WGS) entry which is preliminary data.</text>
</comment>
<keyword evidence="2" id="KW-1185">Reference proteome</keyword>
<dbReference type="InterPro" id="IPR036770">
    <property type="entry name" value="Ankyrin_rpt-contain_sf"/>
</dbReference>
<name>A0A1J4JRW7_9EUKA</name>
<dbReference type="Proteomes" id="UP000179807">
    <property type="component" value="Unassembled WGS sequence"/>
</dbReference>
<organism evidence="1 2">
    <name type="scientific">Tritrichomonas foetus</name>
    <dbReference type="NCBI Taxonomy" id="1144522"/>
    <lineage>
        <taxon>Eukaryota</taxon>
        <taxon>Metamonada</taxon>
        <taxon>Parabasalia</taxon>
        <taxon>Tritrichomonadida</taxon>
        <taxon>Tritrichomonadidae</taxon>
        <taxon>Tritrichomonas</taxon>
    </lineage>
</organism>
<gene>
    <name evidence="1" type="ORF">TRFO_33073</name>
</gene>
<dbReference type="Pfam" id="PF13606">
    <property type="entry name" value="Ank_3"/>
    <property type="match status" value="1"/>
</dbReference>
<evidence type="ECO:0008006" key="3">
    <source>
        <dbReference type="Google" id="ProtNLM"/>
    </source>
</evidence>
<evidence type="ECO:0000313" key="2">
    <source>
        <dbReference type="Proteomes" id="UP000179807"/>
    </source>
</evidence>
<dbReference type="EMBL" id="MLAK01000963">
    <property type="protein sequence ID" value="OHT00252.1"/>
    <property type="molecule type" value="Genomic_DNA"/>
</dbReference>
<dbReference type="InterPro" id="IPR002110">
    <property type="entry name" value="Ankyrin_rpt"/>
</dbReference>
<protein>
    <recommendedName>
        <fullName evidence="3">DUF3447 domain-containing protein</fullName>
    </recommendedName>
</protein>
<sequence length="446" mass="53073">MTMNDDDQSLMCDFLQIINIIGEFENKLFLIQRENDLDFLPKIKTFFDAIHLKTNFALYEGILHSLSHISIILNFKGTNNNNPMICIPVLDLLISDYSLKTTFNKSTLYFIFHNNNLLLLHLYQQQIIDISLLERLILSHRYQKDFIYFVPEFYKNDFNFYEQHLKLFRITEDDILTLYGVNEFNIDMFDKKRKEIHSDELIVQIFRQDDLDSFLQYISQYEQLDLKITITPCNEITDETINYSVNISLIDCSILLGALKIFKYLLLNKLKTTEKSMKYAVISGNHEIIHILEEEFKCEFNEDSFYSSIKYHQTEITEYIGNIIKPSTKNFIKLCQIFVETLNFSHLYDDFQTYLLERTKMSLNFEKFLFQLLDECHIYESDSFIITALGTIFFSRKNDFNAMARIPNKYSYTIFHYSCIFGHFELVEFLLKLPEVDVNITNDIWI</sequence>
<dbReference type="OrthoDB" id="10690247at2759"/>
<dbReference type="RefSeq" id="XP_068353388.1">
    <property type="nucleotide sequence ID" value="XM_068508865.1"/>
</dbReference>
<dbReference type="PANTHER" id="PTHR24159">
    <property type="match status" value="1"/>
</dbReference>
<reference evidence="1" key="1">
    <citation type="submission" date="2016-10" db="EMBL/GenBank/DDBJ databases">
        <authorList>
            <person name="Benchimol M."/>
            <person name="Almeida L.G."/>
            <person name="Vasconcelos A.T."/>
            <person name="Perreira-Neves A."/>
            <person name="Rosa I.A."/>
            <person name="Tasca T."/>
            <person name="Bogo M.R."/>
            <person name="de Souza W."/>
        </authorList>
    </citation>
    <scope>NUCLEOTIDE SEQUENCE [LARGE SCALE GENOMIC DNA]</scope>
    <source>
        <strain evidence="1">K</strain>
    </source>
</reference>
<dbReference type="SUPFAM" id="SSF48403">
    <property type="entry name" value="Ankyrin repeat"/>
    <property type="match status" value="1"/>
</dbReference>
<dbReference type="VEuPathDB" id="TrichDB:TRFO_33073"/>
<dbReference type="AlphaFoldDB" id="A0A1J4JRW7"/>
<dbReference type="GeneID" id="94843569"/>
<evidence type="ECO:0000313" key="1">
    <source>
        <dbReference type="EMBL" id="OHT00252.1"/>
    </source>
</evidence>
<accession>A0A1J4JRW7</accession>
<dbReference type="PANTHER" id="PTHR24159:SF5">
    <property type="entry name" value="ANK_REP_REGION DOMAIN-CONTAINING PROTEIN"/>
    <property type="match status" value="1"/>
</dbReference>
<proteinExistence type="predicted"/>